<comment type="caution">
    <text evidence="2">The sequence shown here is derived from an EMBL/GenBank/DDBJ whole genome shotgun (WGS) entry which is preliminary data.</text>
</comment>
<dbReference type="SMART" id="SM00228">
    <property type="entry name" value="PDZ"/>
    <property type="match status" value="1"/>
</dbReference>
<feature type="domain" description="PDZ" evidence="1">
    <location>
        <begin position="40"/>
        <end position="111"/>
    </location>
</feature>
<dbReference type="Proteomes" id="UP000326759">
    <property type="component" value="Unassembled WGS sequence"/>
</dbReference>
<dbReference type="PROSITE" id="PS50106">
    <property type="entry name" value="PDZ"/>
    <property type="match status" value="1"/>
</dbReference>
<dbReference type="Gene3D" id="2.30.42.10">
    <property type="match status" value="1"/>
</dbReference>
<dbReference type="PANTHER" id="PTHR14063">
    <property type="entry name" value="PROTEIN LIN-7 HOMOLOG"/>
    <property type="match status" value="1"/>
</dbReference>
<evidence type="ECO:0000313" key="2">
    <source>
        <dbReference type="EMBL" id="KAB7504939.1"/>
    </source>
</evidence>
<reference evidence="2 3" key="1">
    <citation type="journal article" date="2019" name="PLoS Biol.">
        <title>Sex chromosomes control vertical transmission of feminizing Wolbachia symbionts in an isopod.</title>
        <authorList>
            <person name="Becking T."/>
            <person name="Chebbi M.A."/>
            <person name="Giraud I."/>
            <person name="Moumen B."/>
            <person name="Laverre T."/>
            <person name="Caubet Y."/>
            <person name="Peccoud J."/>
            <person name="Gilbert C."/>
            <person name="Cordaux R."/>
        </authorList>
    </citation>
    <scope>NUCLEOTIDE SEQUENCE [LARGE SCALE GENOMIC DNA]</scope>
    <source>
        <strain evidence="2">ANa2</strain>
        <tissue evidence="2">Whole body excluding digestive tract and cuticle</tissue>
    </source>
</reference>
<evidence type="ECO:0000259" key="1">
    <source>
        <dbReference type="PROSITE" id="PS50106"/>
    </source>
</evidence>
<gene>
    <name evidence="2" type="primary">pdzd11</name>
    <name evidence="2" type="ORF">Anas_02368</name>
</gene>
<name>A0A5N5TFH4_9CRUS</name>
<dbReference type="InterPro" id="IPR036034">
    <property type="entry name" value="PDZ_sf"/>
</dbReference>
<dbReference type="AlphaFoldDB" id="A0A5N5TFH4"/>
<dbReference type="InterPro" id="IPR001478">
    <property type="entry name" value="PDZ"/>
</dbReference>
<dbReference type="EMBL" id="SEYY01002077">
    <property type="protein sequence ID" value="KAB7504939.1"/>
    <property type="molecule type" value="Genomic_DNA"/>
</dbReference>
<protein>
    <submittedName>
        <fullName evidence="2">PDZ domain-containing protein 11</fullName>
    </submittedName>
</protein>
<dbReference type="Pfam" id="PF00595">
    <property type="entry name" value="PDZ"/>
    <property type="match status" value="1"/>
</dbReference>
<dbReference type="CDD" id="cd06752">
    <property type="entry name" value="PDZ_PDZD11-like"/>
    <property type="match status" value="1"/>
</dbReference>
<keyword evidence="3" id="KW-1185">Reference proteome</keyword>
<accession>A0A5N5TFH4</accession>
<sequence>MENSRVELPPYEYPPPWIPISERENHADYNHDVHNYLARTVILKRPKVSDALGFNIRGGKEHYCGIFLSKVMPNTEAERLGLKEGDQILSVNGIEFLEIEHAKAVQLLKSTLEIKMDVRYFPYGYKKTYEVPSSDVYGFAGQ</sequence>
<proteinExistence type="predicted"/>
<organism evidence="2 3">
    <name type="scientific">Armadillidium nasatum</name>
    <dbReference type="NCBI Taxonomy" id="96803"/>
    <lineage>
        <taxon>Eukaryota</taxon>
        <taxon>Metazoa</taxon>
        <taxon>Ecdysozoa</taxon>
        <taxon>Arthropoda</taxon>
        <taxon>Crustacea</taxon>
        <taxon>Multicrustacea</taxon>
        <taxon>Malacostraca</taxon>
        <taxon>Eumalacostraca</taxon>
        <taxon>Peracarida</taxon>
        <taxon>Isopoda</taxon>
        <taxon>Oniscidea</taxon>
        <taxon>Crinocheta</taxon>
        <taxon>Armadillidiidae</taxon>
        <taxon>Armadillidium</taxon>
    </lineage>
</organism>
<dbReference type="InterPro" id="IPR051109">
    <property type="entry name" value="MAM_complex_regulator"/>
</dbReference>
<dbReference type="SUPFAM" id="SSF50156">
    <property type="entry name" value="PDZ domain-like"/>
    <property type="match status" value="1"/>
</dbReference>
<evidence type="ECO:0000313" key="3">
    <source>
        <dbReference type="Proteomes" id="UP000326759"/>
    </source>
</evidence>
<dbReference type="OrthoDB" id="6021951at2759"/>